<reference evidence="1 2" key="1">
    <citation type="submission" date="2018-07" db="EMBL/GenBank/DDBJ databases">
        <title>Genomic Encyclopedia of Type Strains, Phase III (KMG-III): the genomes of soil and plant-associated and newly described type strains.</title>
        <authorList>
            <person name="Whitman W."/>
        </authorList>
    </citation>
    <scope>NUCLEOTIDE SEQUENCE [LARGE SCALE GENOMIC DNA]</scope>
    <source>
        <strain evidence="1 2">CECT 7031</strain>
    </source>
</reference>
<dbReference type="RefSeq" id="WP_070229714.1">
    <property type="nucleotide sequence ID" value="NZ_BJYO01000002.1"/>
</dbReference>
<accession>A0A288Q5W4</accession>
<dbReference type="KEGG" id="wso:WSWS_00430"/>
<name>A0A288Q5W4_9LACO</name>
<sequence length="76" mass="8391">MTEFALDFKFLGVSGDIHWKMTNVKEGILPAKAEDFGKKMASYPFIVTSNGKRRFEAFKGVDLIATSETTLIATTA</sequence>
<gene>
    <name evidence="1" type="ORF">DFP99_0059</name>
</gene>
<dbReference type="Proteomes" id="UP000254912">
    <property type="component" value="Unassembled WGS sequence"/>
</dbReference>
<dbReference type="EMBL" id="QRAS01000001">
    <property type="protein sequence ID" value="RDL11641.1"/>
    <property type="molecule type" value="Genomic_DNA"/>
</dbReference>
<proteinExistence type="predicted"/>
<dbReference type="GeneID" id="94545639"/>
<evidence type="ECO:0000313" key="1">
    <source>
        <dbReference type="EMBL" id="RDL11641.1"/>
    </source>
</evidence>
<organism evidence="1 2">
    <name type="scientific">Weissella soli</name>
    <dbReference type="NCBI Taxonomy" id="155866"/>
    <lineage>
        <taxon>Bacteria</taxon>
        <taxon>Bacillati</taxon>
        <taxon>Bacillota</taxon>
        <taxon>Bacilli</taxon>
        <taxon>Lactobacillales</taxon>
        <taxon>Lactobacillaceae</taxon>
        <taxon>Weissella</taxon>
    </lineage>
</organism>
<comment type="caution">
    <text evidence="1">The sequence shown here is derived from an EMBL/GenBank/DDBJ whole genome shotgun (WGS) entry which is preliminary data.</text>
</comment>
<dbReference type="AlphaFoldDB" id="A0A288Q5W4"/>
<evidence type="ECO:0000313" key="2">
    <source>
        <dbReference type="Proteomes" id="UP000254912"/>
    </source>
</evidence>
<keyword evidence="2" id="KW-1185">Reference proteome</keyword>
<protein>
    <submittedName>
        <fullName evidence="1">Uncharacterized protein</fullName>
    </submittedName>
</protein>